<reference evidence="1 2" key="1">
    <citation type="journal article" date="2017" name="Antonie Van Leeuwenhoek">
        <title>Rhizobium rhizosphaerae sp. nov., a novel species isolated from rice rhizosphere.</title>
        <authorList>
            <person name="Zhao J.J."/>
            <person name="Zhang J."/>
            <person name="Zhang R.J."/>
            <person name="Zhang C.W."/>
            <person name="Yin H.Q."/>
            <person name="Zhang X.X."/>
        </authorList>
    </citation>
    <scope>NUCLEOTIDE SEQUENCE [LARGE SCALE GENOMIC DNA]</scope>
    <source>
        <strain evidence="1 2">S18K6</strain>
    </source>
</reference>
<evidence type="ECO:0008006" key="3">
    <source>
        <dbReference type="Google" id="ProtNLM"/>
    </source>
</evidence>
<gene>
    <name evidence="1" type="ORF">GCHA_3229</name>
</gene>
<evidence type="ECO:0000313" key="2">
    <source>
        <dbReference type="Proteomes" id="UP000006320"/>
    </source>
</evidence>
<accession>A0AAV3V2D6</accession>
<evidence type="ECO:0000313" key="1">
    <source>
        <dbReference type="EMBL" id="GAC11168.1"/>
    </source>
</evidence>
<organism evidence="1 2">
    <name type="scientific">Paraglaciecola chathamensis S18K6</name>
    <dbReference type="NCBI Taxonomy" id="1127672"/>
    <lineage>
        <taxon>Bacteria</taxon>
        <taxon>Pseudomonadati</taxon>
        <taxon>Pseudomonadota</taxon>
        <taxon>Gammaproteobacteria</taxon>
        <taxon>Alteromonadales</taxon>
        <taxon>Alteromonadaceae</taxon>
        <taxon>Paraglaciecola</taxon>
    </lineage>
</organism>
<dbReference type="Proteomes" id="UP000006320">
    <property type="component" value="Unassembled WGS sequence"/>
</dbReference>
<sequence>MAHGHSFSKLRVPQLTQSVYEFLFCAFSKLRVPQLTL</sequence>
<proteinExistence type="predicted"/>
<dbReference type="EMBL" id="BAEM01000041">
    <property type="protein sequence ID" value="GAC11168.1"/>
    <property type="molecule type" value="Genomic_DNA"/>
</dbReference>
<protein>
    <recommendedName>
        <fullName evidence="3">Transposase</fullName>
    </recommendedName>
</protein>
<dbReference type="AlphaFoldDB" id="A0AAV3V2D6"/>
<comment type="caution">
    <text evidence="1">The sequence shown here is derived from an EMBL/GenBank/DDBJ whole genome shotgun (WGS) entry which is preliminary data.</text>
</comment>
<name>A0AAV3V2D6_9ALTE</name>